<organism evidence="5 6">
    <name type="scientific">Stichopus japonicus</name>
    <name type="common">Sea cucumber</name>
    <dbReference type="NCBI Taxonomy" id="307972"/>
    <lineage>
        <taxon>Eukaryota</taxon>
        <taxon>Metazoa</taxon>
        <taxon>Echinodermata</taxon>
        <taxon>Eleutherozoa</taxon>
        <taxon>Echinozoa</taxon>
        <taxon>Holothuroidea</taxon>
        <taxon>Aspidochirotacea</taxon>
        <taxon>Aspidochirotida</taxon>
        <taxon>Stichopodidae</taxon>
        <taxon>Apostichopus</taxon>
    </lineage>
</organism>
<comment type="caution">
    <text evidence="5">The sequence shown here is derived from an EMBL/GenBank/DDBJ whole genome shotgun (WGS) entry which is preliminary data.</text>
</comment>
<evidence type="ECO:0000256" key="2">
    <source>
        <dbReference type="SAM" id="Coils"/>
    </source>
</evidence>
<name>A0A2G8K1V8_STIJA</name>
<evidence type="ECO:0000259" key="4">
    <source>
        <dbReference type="Pfam" id="PF14915"/>
    </source>
</evidence>
<sequence length="501" mass="56916">MASGQPIEHNTVLDRLANGLPRGEQGTGIEHSLQYPGMRNQDLNGSEVDSEEAGELIFDANVTGGLTEKPRKEKEEWYPQGLLGGAAPRSRRSQKKMRSLNVNGNGSPSVHMNNWQELLDEYDGLDYSSSSMGDGDEDDSIGNLSPVTASTPMVPTGSSPMFPAGSLPISSTFQLSQTGGTTHFQNIVQDLRYKIAKEKQSARLATSKLRQISDEKQDILMRMDDINRERQELKDAMLQMEKKLQTFTHEIELEREKRCSAELLLKKTKDQMTKKDHQLSDEQHTREQAELALCKLQVDYQNVPECSATVYKLEAERDELHHQLIERENSRKFQQKLMDTQQMKQEAIYETGSVVLLEAADESRKAAWSQSEKLKEELFAMKVEMERLQFKHKGNEGVLTGQILELESKLADLRQEQIVSEDALHHASQAFHAQLTAVKIENSQLKSALDQEGRKTEELNEKLNASEKENREKDKELQDLDHMHQELERNAKSELDKMNVI</sequence>
<feature type="region of interest" description="Disordered" evidence="3">
    <location>
        <begin position="81"/>
        <end position="111"/>
    </location>
</feature>
<keyword evidence="1 2" id="KW-0175">Coiled coil</keyword>
<feature type="region of interest" description="Disordered" evidence="3">
    <location>
        <begin position="1"/>
        <end position="45"/>
    </location>
</feature>
<evidence type="ECO:0000256" key="1">
    <source>
        <dbReference type="ARBA" id="ARBA00023054"/>
    </source>
</evidence>
<dbReference type="Proteomes" id="UP000230750">
    <property type="component" value="Unassembled WGS sequence"/>
</dbReference>
<keyword evidence="6" id="KW-1185">Reference proteome</keyword>
<feature type="coiled-coil region" evidence="2">
    <location>
        <begin position="209"/>
        <end position="257"/>
    </location>
</feature>
<evidence type="ECO:0000313" key="6">
    <source>
        <dbReference type="Proteomes" id="UP000230750"/>
    </source>
</evidence>
<feature type="region of interest" description="Disordered" evidence="3">
    <location>
        <begin position="448"/>
        <end position="501"/>
    </location>
</feature>
<dbReference type="AlphaFoldDB" id="A0A2G8K1V8"/>
<dbReference type="InterPro" id="IPR039497">
    <property type="entry name" value="CC144C-like_CC_dom"/>
</dbReference>
<dbReference type="EMBL" id="MRZV01000976">
    <property type="protein sequence ID" value="PIK41935.1"/>
    <property type="molecule type" value="Genomic_DNA"/>
</dbReference>
<feature type="compositionally biased region" description="Polar residues" evidence="3">
    <location>
        <begin position="100"/>
        <end position="111"/>
    </location>
</feature>
<evidence type="ECO:0000256" key="3">
    <source>
        <dbReference type="SAM" id="MobiDB-lite"/>
    </source>
</evidence>
<dbReference type="Pfam" id="PF14915">
    <property type="entry name" value="CCDC144C"/>
    <property type="match status" value="1"/>
</dbReference>
<proteinExistence type="predicted"/>
<feature type="domain" description="CCDC144C-like coiled-coil" evidence="4">
    <location>
        <begin position="253"/>
        <end position="488"/>
    </location>
</feature>
<dbReference type="OrthoDB" id="366390at2759"/>
<feature type="compositionally biased region" description="Basic and acidic residues" evidence="3">
    <location>
        <begin position="449"/>
        <end position="501"/>
    </location>
</feature>
<dbReference type="STRING" id="307972.A0A2G8K1V8"/>
<accession>A0A2G8K1V8</accession>
<evidence type="ECO:0000313" key="5">
    <source>
        <dbReference type="EMBL" id="PIK41935.1"/>
    </source>
</evidence>
<protein>
    <submittedName>
        <fullName evidence="5">Putative trichohyalin isoform X1</fullName>
    </submittedName>
</protein>
<feature type="compositionally biased region" description="Basic residues" evidence="3">
    <location>
        <begin position="89"/>
        <end position="98"/>
    </location>
</feature>
<reference evidence="5 6" key="1">
    <citation type="journal article" date="2017" name="PLoS Biol.">
        <title>The sea cucumber genome provides insights into morphological evolution and visceral regeneration.</title>
        <authorList>
            <person name="Zhang X."/>
            <person name="Sun L."/>
            <person name="Yuan J."/>
            <person name="Sun Y."/>
            <person name="Gao Y."/>
            <person name="Zhang L."/>
            <person name="Li S."/>
            <person name="Dai H."/>
            <person name="Hamel J.F."/>
            <person name="Liu C."/>
            <person name="Yu Y."/>
            <person name="Liu S."/>
            <person name="Lin W."/>
            <person name="Guo K."/>
            <person name="Jin S."/>
            <person name="Xu P."/>
            <person name="Storey K.B."/>
            <person name="Huan P."/>
            <person name="Zhang T."/>
            <person name="Zhou Y."/>
            <person name="Zhang J."/>
            <person name="Lin C."/>
            <person name="Li X."/>
            <person name="Xing L."/>
            <person name="Huo D."/>
            <person name="Sun M."/>
            <person name="Wang L."/>
            <person name="Mercier A."/>
            <person name="Li F."/>
            <person name="Yang H."/>
            <person name="Xiang J."/>
        </authorList>
    </citation>
    <scope>NUCLEOTIDE SEQUENCE [LARGE SCALE GENOMIC DNA]</scope>
    <source>
        <strain evidence="5">Shaxun</strain>
        <tissue evidence="5">Muscle</tissue>
    </source>
</reference>
<gene>
    <name evidence="5" type="ORF">BSL78_21222</name>
</gene>